<reference evidence="1" key="1">
    <citation type="journal article" date="2014" name="Int. J. Syst. Evol. Microbiol.">
        <title>Complete genome sequence of Corynebacterium casei LMG S-19264T (=DSM 44701T), isolated from a smear-ripened cheese.</title>
        <authorList>
            <consortium name="US DOE Joint Genome Institute (JGI-PGF)"/>
            <person name="Walter F."/>
            <person name="Albersmeier A."/>
            <person name="Kalinowski J."/>
            <person name="Ruckert C."/>
        </authorList>
    </citation>
    <scope>NUCLEOTIDE SEQUENCE</scope>
    <source>
        <strain evidence="1">CGMCC 1.15178</strain>
    </source>
</reference>
<accession>A0A916YQV4</accession>
<sequence>MYTPGAEGSNDSAHRFADEVVSSLQQVIYTLDGRWSPSSKKPPAVIIEDHTFYQMPSTDSAIRLASKSTADLFGTTSASLAAAKLIELAGDTRNLPALQERLGKLHARTAIAYERLLDLLLIHPATLRIEWAGPLGEQNAAELNVHQLQAGFSYLNETIEKKDMIHFTGSLITMNTAKRRFRMESEEGVLYKGGLSDTVRQQYPEGSNTLAFPVRAEASIERRTIYKPRLDREAITDTLVELDTHPGLDIQETLFALRELYNRLASTTGSDSDYAFNTLISMDDYSELAALVNQLLDSNPSKGARRALDPADLPAVYELLTAGRPIGNLAEFDTRLVAEDQDGYDSGSRTVGRAEREKAAAALLKLTTAAYPYIRMLLKRLLRMIDALEAADG</sequence>
<evidence type="ECO:0000313" key="1">
    <source>
        <dbReference type="EMBL" id="GGD57448.1"/>
    </source>
</evidence>
<evidence type="ECO:0000313" key="2">
    <source>
        <dbReference type="Proteomes" id="UP000612456"/>
    </source>
</evidence>
<proteinExistence type="predicted"/>
<organism evidence="1 2">
    <name type="scientific">Paenibacillus nasutitermitis</name>
    <dbReference type="NCBI Taxonomy" id="1652958"/>
    <lineage>
        <taxon>Bacteria</taxon>
        <taxon>Bacillati</taxon>
        <taxon>Bacillota</taxon>
        <taxon>Bacilli</taxon>
        <taxon>Bacillales</taxon>
        <taxon>Paenibacillaceae</taxon>
        <taxon>Paenibacillus</taxon>
    </lineage>
</organism>
<comment type="caution">
    <text evidence="1">The sequence shown here is derived from an EMBL/GenBank/DDBJ whole genome shotgun (WGS) entry which is preliminary data.</text>
</comment>
<dbReference type="AlphaFoldDB" id="A0A916YQV4"/>
<dbReference type="EMBL" id="BMHP01000001">
    <property type="protein sequence ID" value="GGD57448.1"/>
    <property type="molecule type" value="Genomic_DNA"/>
</dbReference>
<keyword evidence="2" id="KW-1185">Reference proteome</keyword>
<dbReference type="Proteomes" id="UP000612456">
    <property type="component" value="Unassembled WGS sequence"/>
</dbReference>
<reference evidence="1" key="2">
    <citation type="submission" date="2020-09" db="EMBL/GenBank/DDBJ databases">
        <authorList>
            <person name="Sun Q."/>
            <person name="Zhou Y."/>
        </authorList>
    </citation>
    <scope>NUCLEOTIDE SEQUENCE</scope>
    <source>
        <strain evidence="1">CGMCC 1.15178</strain>
    </source>
</reference>
<protein>
    <submittedName>
        <fullName evidence="1">Uncharacterized protein</fullName>
    </submittedName>
</protein>
<name>A0A916YQV4_9BACL</name>
<gene>
    <name evidence="1" type="ORF">GCM10010911_14100</name>
</gene>